<dbReference type="Pfam" id="PF00106">
    <property type="entry name" value="adh_short"/>
    <property type="match status" value="1"/>
</dbReference>
<keyword evidence="2" id="KW-0560">Oxidoreductase</keyword>
<evidence type="ECO:0000313" key="5">
    <source>
        <dbReference type="Proteomes" id="UP001501257"/>
    </source>
</evidence>
<dbReference type="Proteomes" id="UP001501257">
    <property type="component" value="Unassembled WGS sequence"/>
</dbReference>
<dbReference type="CDD" id="cd05233">
    <property type="entry name" value="SDR_c"/>
    <property type="match status" value="1"/>
</dbReference>
<name>A0ABP9TUW3_9MICC</name>
<evidence type="ECO:0000256" key="2">
    <source>
        <dbReference type="ARBA" id="ARBA00023002"/>
    </source>
</evidence>
<dbReference type="PANTHER" id="PTHR43669:SF3">
    <property type="entry name" value="ALCOHOL DEHYDROGENASE, PUTATIVE (AFU_ORTHOLOGUE AFUA_3G03445)-RELATED"/>
    <property type="match status" value="1"/>
</dbReference>
<dbReference type="InterPro" id="IPR002347">
    <property type="entry name" value="SDR_fam"/>
</dbReference>
<sequence length="239" mass="24567">MPDWYASAMTELKGGHWIVVGATGGLGTAISRLLAREGARLTLSGRNPDKLAALARELGEAVVATIAADLSVPSGPAAIASAAQSDTGVDGVLYAAGVVAFGPLGELDDDTFDEVLLLDFVAPVRLLREILPQLNAGSVVVHLSAVVAETPMKNMAVYSAAKAALSGFSTAMGAELRRHKVRVLDVRPPHTDTGLHTRPVAGQAPPLGTAHGVEAVAQRIVDAITDGEKDLPAAAFADL</sequence>
<keyword evidence="5" id="KW-1185">Reference proteome</keyword>
<gene>
    <name evidence="4" type="ORF">GCM10025778_34630</name>
</gene>
<dbReference type="InterPro" id="IPR057326">
    <property type="entry name" value="KR_dom"/>
</dbReference>
<accession>A0ABP9TUW3</accession>
<dbReference type="Gene3D" id="3.40.50.720">
    <property type="entry name" value="NAD(P)-binding Rossmann-like Domain"/>
    <property type="match status" value="1"/>
</dbReference>
<dbReference type="SUPFAM" id="SSF51735">
    <property type="entry name" value="NAD(P)-binding Rossmann-fold domains"/>
    <property type="match status" value="1"/>
</dbReference>
<dbReference type="InterPro" id="IPR003560">
    <property type="entry name" value="DHB_DH"/>
</dbReference>
<protein>
    <recommendedName>
        <fullName evidence="3">Ketoreductase domain-containing protein</fullName>
    </recommendedName>
</protein>
<dbReference type="PANTHER" id="PTHR43669">
    <property type="entry name" value="5-KETO-D-GLUCONATE 5-REDUCTASE"/>
    <property type="match status" value="1"/>
</dbReference>
<dbReference type="PRINTS" id="PR01397">
    <property type="entry name" value="DHBDHDRGNASE"/>
</dbReference>
<dbReference type="InterPro" id="IPR036291">
    <property type="entry name" value="NAD(P)-bd_dom_sf"/>
</dbReference>
<evidence type="ECO:0000256" key="1">
    <source>
        <dbReference type="ARBA" id="ARBA00006484"/>
    </source>
</evidence>
<reference evidence="5" key="1">
    <citation type="journal article" date="2019" name="Int. J. Syst. Evol. Microbiol.">
        <title>The Global Catalogue of Microorganisms (GCM) 10K type strain sequencing project: providing services to taxonomists for standard genome sequencing and annotation.</title>
        <authorList>
            <consortium name="The Broad Institute Genomics Platform"/>
            <consortium name="The Broad Institute Genome Sequencing Center for Infectious Disease"/>
            <person name="Wu L."/>
            <person name="Ma J."/>
        </authorList>
    </citation>
    <scope>NUCLEOTIDE SEQUENCE [LARGE SCALE GENOMIC DNA]</scope>
    <source>
        <strain evidence="5">JCM 18952</strain>
    </source>
</reference>
<dbReference type="EMBL" id="BAABLK010000091">
    <property type="protein sequence ID" value="GAA5228924.1"/>
    <property type="molecule type" value="Genomic_DNA"/>
</dbReference>
<dbReference type="SMART" id="SM00822">
    <property type="entry name" value="PKS_KR"/>
    <property type="match status" value="1"/>
</dbReference>
<evidence type="ECO:0000259" key="3">
    <source>
        <dbReference type="SMART" id="SM00822"/>
    </source>
</evidence>
<evidence type="ECO:0000313" key="4">
    <source>
        <dbReference type="EMBL" id="GAA5228924.1"/>
    </source>
</evidence>
<proteinExistence type="inferred from homology"/>
<organism evidence="4 5">
    <name type="scientific">Paeniglutamicibacter antarcticus</name>
    <dbReference type="NCBI Taxonomy" id="494023"/>
    <lineage>
        <taxon>Bacteria</taxon>
        <taxon>Bacillati</taxon>
        <taxon>Actinomycetota</taxon>
        <taxon>Actinomycetes</taxon>
        <taxon>Micrococcales</taxon>
        <taxon>Micrococcaceae</taxon>
        <taxon>Paeniglutamicibacter</taxon>
    </lineage>
</organism>
<comment type="similarity">
    <text evidence="1">Belongs to the short-chain dehydrogenases/reductases (SDR) family.</text>
</comment>
<comment type="caution">
    <text evidence="4">The sequence shown here is derived from an EMBL/GenBank/DDBJ whole genome shotgun (WGS) entry which is preliminary data.</text>
</comment>
<dbReference type="InterPro" id="IPR020904">
    <property type="entry name" value="Sc_DH/Rdtase_CS"/>
</dbReference>
<dbReference type="PROSITE" id="PS00061">
    <property type="entry name" value="ADH_SHORT"/>
    <property type="match status" value="1"/>
</dbReference>
<feature type="domain" description="Ketoreductase" evidence="3">
    <location>
        <begin position="15"/>
        <end position="190"/>
    </location>
</feature>